<protein>
    <recommendedName>
        <fullName evidence="5">Intracellular septation protein A</fullName>
    </recommendedName>
</protein>
<dbReference type="HOGENOM" id="CLU_094547_0_0_11"/>
<dbReference type="NCBIfam" id="NF041646">
    <property type="entry name" value="VC0807_fam"/>
    <property type="match status" value="1"/>
</dbReference>
<feature type="region of interest" description="Disordered" evidence="1">
    <location>
        <begin position="1"/>
        <end position="20"/>
    </location>
</feature>
<keyword evidence="4" id="KW-1185">Reference proteome</keyword>
<dbReference type="AlphaFoldDB" id="E5XMF7"/>
<gene>
    <name evidence="3" type="ORF">HMPREF9336_00677</name>
</gene>
<evidence type="ECO:0000256" key="2">
    <source>
        <dbReference type="SAM" id="Phobius"/>
    </source>
</evidence>
<evidence type="ECO:0000313" key="4">
    <source>
        <dbReference type="Proteomes" id="UP000004816"/>
    </source>
</evidence>
<comment type="caution">
    <text evidence="3">The sequence shown here is derived from an EMBL/GenBank/DDBJ whole genome shotgun (WGS) entry which is preliminary data.</text>
</comment>
<evidence type="ECO:0000313" key="3">
    <source>
        <dbReference type="EMBL" id="EFV14469.1"/>
    </source>
</evidence>
<sequence>MSEQGRSTDNEPVPSPGTPRSLREFVKTTVINAGPPLVVYYVLRLFGFVPYLALVGAVVAAVAQGAFTMARNRKVEPSNALVLIAAACSLTVGLTTKNPRLIQLIELLPAALLVWSLVVSSLLRKPITKSITGTIVPRLAETALPERGWTEQDAQDWNKLHVRISLGSGLLSVGFQILAITWIFTLEVDMSQALIAACGAATIIALVANGIIRIRAFVKEHDERASAAATPNTPTSPPS</sequence>
<dbReference type="RefSeq" id="WP_007467822.1">
    <property type="nucleotide sequence ID" value="NZ_KI391954.1"/>
</dbReference>
<feature type="transmembrane region" description="Helical" evidence="2">
    <location>
        <begin position="164"/>
        <end position="184"/>
    </location>
</feature>
<reference evidence="3 4" key="1">
    <citation type="journal article" date="2011" name="Stand. Genomic Sci.">
        <title>High quality draft genome sequence of Segniliparus rugosus CDC 945(T)= (ATCC BAA-974(T)).</title>
        <authorList>
            <person name="Earl A.M."/>
            <person name="Desjardins C.A."/>
            <person name="Fitzgerald M.G."/>
            <person name="Arachchi H.M."/>
            <person name="Zeng Q."/>
            <person name="Mehta T."/>
            <person name="Griggs A."/>
            <person name="Birren B.W."/>
            <person name="Toney N.C."/>
            <person name="Carr J."/>
            <person name="Posey J."/>
            <person name="Butler W.R."/>
        </authorList>
    </citation>
    <scope>NUCLEOTIDE SEQUENCE [LARGE SCALE GENOMIC DNA]</scope>
    <source>
        <strain evidence="4">ATCC BAA-974 / DSM 45345 / CCUG 50838 / CIP 108380 / JCM 13579 / CDC 945</strain>
    </source>
</reference>
<dbReference type="OrthoDB" id="4544430at2"/>
<name>E5XMF7_SEGRC</name>
<dbReference type="Proteomes" id="UP000004816">
    <property type="component" value="Unassembled WGS sequence"/>
</dbReference>
<dbReference type="eggNOG" id="ENOG5031GWW">
    <property type="taxonomic scope" value="Bacteria"/>
</dbReference>
<evidence type="ECO:0000256" key="1">
    <source>
        <dbReference type="SAM" id="MobiDB-lite"/>
    </source>
</evidence>
<organism evidence="3 4">
    <name type="scientific">Segniliparus rugosus (strain ATCC BAA-974 / DSM 45345 / CCUG 50838 / CIP 108380 / JCM 13579 / CDC 945)</name>
    <dbReference type="NCBI Taxonomy" id="679197"/>
    <lineage>
        <taxon>Bacteria</taxon>
        <taxon>Bacillati</taxon>
        <taxon>Actinomycetota</taxon>
        <taxon>Actinomycetes</taxon>
        <taxon>Mycobacteriales</taxon>
        <taxon>Segniliparaceae</taxon>
        <taxon>Segniliparus</taxon>
    </lineage>
</organism>
<dbReference type="STRING" id="679197.HMPREF9336_00677"/>
<keyword evidence="2" id="KW-1133">Transmembrane helix</keyword>
<keyword evidence="2" id="KW-0812">Transmembrane</keyword>
<feature type="transmembrane region" description="Helical" evidence="2">
    <location>
        <begin position="190"/>
        <end position="212"/>
    </location>
</feature>
<accession>E5XMF7</accession>
<evidence type="ECO:0008006" key="5">
    <source>
        <dbReference type="Google" id="ProtNLM"/>
    </source>
</evidence>
<feature type="transmembrane region" description="Helical" evidence="2">
    <location>
        <begin position="79"/>
        <end position="95"/>
    </location>
</feature>
<keyword evidence="2" id="KW-0472">Membrane</keyword>
<feature type="transmembrane region" description="Helical" evidence="2">
    <location>
        <begin position="101"/>
        <end position="123"/>
    </location>
</feature>
<feature type="transmembrane region" description="Helical" evidence="2">
    <location>
        <begin position="45"/>
        <end position="67"/>
    </location>
</feature>
<proteinExistence type="predicted"/>
<dbReference type="EMBL" id="ACZI02000003">
    <property type="protein sequence ID" value="EFV14469.1"/>
    <property type="molecule type" value="Genomic_DNA"/>
</dbReference>